<keyword evidence="1" id="KW-0812">Transmembrane</keyword>
<name>A0ABD1UQ36_9LAMI</name>
<dbReference type="InterPro" id="IPR053134">
    <property type="entry name" value="RNA-dir_DNA_polymerase"/>
</dbReference>
<dbReference type="InterPro" id="IPR043502">
    <property type="entry name" value="DNA/RNA_pol_sf"/>
</dbReference>
<dbReference type="SUPFAM" id="SSF56672">
    <property type="entry name" value="DNA/RNA polymerases"/>
    <property type="match status" value="1"/>
</dbReference>
<evidence type="ECO:0000313" key="3">
    <source>
        <dbReference type="Proteomes" id="UP001604336"/>
    </source>
</evidence>
<dbReference type="PANTHER" id="PTHR24559">
    <property type="entry name" value="TRANSPOSON TY3-I GAG-POL POLYPROTEIN"/>
    <property type="match status" value="1"/>
</dbReference>
<feature type="transmembrane region" description="Helical" evidence="1">
    <location>
        <begin position="6"/>
        <end position="34"/>
    </location>
</feature>
<keyword evidence="1" id="KW-0472">Membrane</keyword>
<proteinExistence type="predicted"/>
<keyword evidence="3" id="KW-1185">Reference proteome</keyword>
<evidence type="ECO:0000256" key="1">
    <source>
        <dbReference type="SAM" id="Phobius"/>
    </source>
</evidence>
<evidence type="ECO:0000313" key="2">
    <source>
        <dbReference type="EMBL" id="KAL2526670.1"/>
    </source>
</evidence>
<dbReference type="EMBL" id="JBFOLK010000003">
    <property type="protein sequence ID" value="KAL2526670.1"/>
    <property type="molecule type" value="Genomic_DNA"/>
</dbReference>
<sequence length="158" mass="18379">MDNHAISWLVLLNFLCNFLPIHVLTSNFVSCLFWSSNLPLDSNIPSIWSWIALEEVYPEWVSNPILVRNNNKKWMVCIDFSYLNQVCLKDSFSLPRINQLVDATVDYKMLSFMDTYSRYNQIVIFAGDQERTSFITDQGLHCSKMMPFSLKNAGAMYQ</sequence>
<gene>
    <name evidence="2" type="ORF">Adt_11724</name>
</gene>
<accession>A0ABD1UQ36</accession>
<dbReference type="PANTHER" id="PTHR24559:SF444">
    <property type="entry name" value="REVERSE TRANSCRIPTASE DOMAIN-CONTAINING PROTEIN"/>
    <property type="match status" value="1"/>
</dbReference>
<comment type="caution">
    <text evidence="2">The sequence shown here is derived from an EMBL/GenBank/DDBJ whole genome shotgun (WGS) entry which is preliminary data.</text>
</comment>
<dbReference type="Gene3D" id="3.30.70.270">
    <property type="match status" value="1"/>
</dbReference>
<dbReference type="Proteomes" id="UP001604336">
    <property type="component" value="Unassembled WGS sequence"/>
</dbReference>
<dbReference type="CDD" id="cd01647">
    <property type="entry name" value="RT_LTR"/>
    <property type="match status" value="1"/>
</dbReference>
<evidence type="ECO:0008006" key="4">
    <source>
        <dbReference type="Google" id="ProtNLM"/>
    </source>
</evidence>
<protein>
    <recommendedName>
        <fullName evidence="4">Reverse transcriptase</fullName>
    </recommendedName>
</protein>
<keyword evidence="1" id="KW-1133">Transmembrane helix</keyword>
<organism evidence="2 3">
    <name type="scientific">Abeliophyllum distichum</name>
    <dbReference type="NCBI Taxonomy" id="126358"/>
    <lineage>
        <taxon>Eukaryota</taxon>
        <taxon>Viridiplantae</taxon>
        <taxon>Streptophyta</taxon>
        <taxon>Embryophyta</taxon>
        <taxon>Tracheophyta</taxon>
        <taxon>Spermatophyta</taxon>
        <taxon>Magnoliopsida</taxon>
        <taxon>eudicotyledons</taxon>
        <taxon>Gunneridae</taxon>
        <taxon>Pentapetalae</taxon>
        <taxon>asterids</taxon>
        <taxon>lamiids</taxon>
        <taxon>Lamiales</taxon>
        <taxon>Oleaceae</taxon>
        <taxon>Forsythieae</taxon>
        <taxon>Abeliophyllum</taxon>
    </lineage>
</organism>
<dbReference type="AlphaFoldDB" id="A0ABD1UQ36"/>
<dbReference type="Gene3D" id="3.10.10.10">
    <property type="entry name" value="HIV Type 1 Reverse Transcriptase, subunit A, domain 1"/>
    <property type="match status" value="1"/>
</dbReference>
<dbReference type="InterPro" id="IPR043128">
    <property type="entry name" value="Rev_trsase/Diguanyl_cyclase"/>
</dbReference>
<reference evidence="3" key="1">
    <citation type="submission" date="2024-07" db="EMBL/GenBank/DDBJ databases">
        <title>Two chromosome-level genome assemblies of Korean endemic species Abeliophyllum distichum and Forsythia ovata (Oleaceae).</title>
        <authorList>
            <person name="Jang H."/>
        </authorList>
    </citation>
    <scope>NUCLEOTIDE SEQUENCE [LARGE SCALE GENOMIC DNA]</scope>
</reference>